<accession>A0ABV6YWZ2</accession>
<protein>
    <submittedName>
        <fullName evidence="1">Uncharacterized protein</fullName>
    </submittedName>
</protein>
<dbReference type="EMBL" id="JBHPBY010000119">
    <property type="protein sequence ID" value="MFC1850721.1"/>
    <property type="molecule type" value="Genomic_DNA"/>
</dbReference>
<gene>
    <name evidence="1" type="ORF">ACFL27_11060</name>
</gene>
<evidence type="ECO:0000313" key="1">
    <source>
        <dbReference type="EMBL" id="MFC1850721.1"/>
    </source>
</evidence>
<organism evidence="1 2">
    <name type="scientific">candidate division CSSED10-310 bacterium</name>
    <dbReference type="NCBI Taxonomy" id="2855610"/>
    <lineage>
        <taxon>Bacteria</taxon>
        <taxon>Bacteria division CSSED10-310</taxon>
    </lineage>
</organism>
<sequence length="96" mass="10893">MFLCKLQLQLSNSKFIGAAGCEHFVGLQKIIVRLELPGVHHGTHHLCSLYSLYSQRFGTVGTEIESREKAKKEAQDDKERARIASLLRVILLCRKK</sequence>
<keyword evidence="2" id="KW-1185">Reference proteome</keyword>
<evidence type="ECO:0000313" key="2">
    <source>
        <dbReference type="Proteomes" id="UP001594351"/>
    </source>
</evidence>
<comment type="caution">
    <text evidence="1">The sequence shown here is derived from an EMBL/GenBank/DDBJ whole genome shotgun (WGS) entry which is preliminary data.</text>
</comment>
<name>A0ABV6YWZ2_UNCC1</name>
<dbReference type="Proteomes" id="UP001594351">
    <property type="component" value="Unassembled WGS sequence"/>
</dbReference>
<proteinExistence type="predicted"/>
<reference evidence="1 2" key="1">
    <citation type="submission" date="2024-09" db="EMBL/GenBank/DDBJ databases">
        <title>Laminarin stimulates single cell rates of sulfate reduction while oxygen inhibits transcriptomic activity in coastal marine sediment.</title>
        <authorList>
            <person name="Lindsay M."/>
            <person name="Orcutt B."/>
            <person name="Emerson D."/>
            <person name="Stepanauskas R."/>
            <person name="D'Angelo T."/>
        </authorList>
    </citation>
    <scope>NUCLEOTIDE SEQUENCE [LARGE SCALE GENOMIC DNA]</scope>
    <source>
        <strain evidence="1">SAG AM-311-K15</strain>
    </source>
</reference>